<dbReference type="OrthoDB" id="9804819at2"/>
<keyword evidence="7" id="KW-1185">Reference proteome</keyword>
<evidence type="ECO:0000256" key="4">
    <source>
        <dbReference type="ARBA" id="ARBA00022840"/>
    </source>
</evidence>
<dbReference type="InterPro" id="IPR027417">
    <property type="entry name" value="P-loop_NTPase"/>
</dbReference>
<evidence type="ECO:0000313" key="6">
    <source>
        <dbReference type="EMBL" id="SDY89045.1"/>
    </source>
</evidence>
<dbReference type="EMBL" id="FNON01000007">
    <property type="protein sequence ID" value="SDY89045.1"/>
    <property type="molecule type" value="Genomic_DNA"/>
</dbReference>
<dbReference type="AlphaFoldDB" id="A0A1H3NKT0"/>
<dbReference type="RefSeq" id="WP_091294815.1">
    <property type="nucleotide sequence ID" value="NZ_FNON01000007.1"/>
</dbReference>
<evidence type="ECO:0000256" key="3">
    <source>
        <dbReference type="ARBA" id="ARBA00022741"/>
    </source>
</evidence>
<keyword evidence="4 6" id="KW-0067">ATP-binding</keyword>
<dbReference type="STRING" id="589385.SAMN05421504_107332"/>
<dbReference type="SMART" id="SM00382">
    <property type="entry name" value="AAA"/>
    <property type="match status" value="1"/>
</dbReference>
<dbReference type="PROSITE" id="PS00211">
    <property type="entry name" value="ABC_TRANSPORTER_1"/>
    <property type="match status" value="1"/>
</dbReference>
<evidence type="ECO:0000313" key="7">
    <source>
        <dbReference type="Proteomes" id="UP000199515"/>
    </source>
</evidence>
<dbReference type="PROSITE" id="PS50893">
    <property type="entry name" value="ABC_TRANSPORTER_2"/>
    <property type="match status" value="1"/>
</dbReference>
<dbReference type="GO" id="GO:0005524">
    <property type="term" value="F:ATP binding"/>
    <property type="evidence" value="ECO:0007669"/>
    <property type="project" value="UniProtKB-KW"/>
</dbReference>
<dbReference type="InterPro" id="IPR003593">
    <property type="entry name" value="AAA+_ATPase"/>
</dbReference>
<evidence type="ECO:0000256" key="1">
    <source>
        <dbReference type="ARBA" id="ARBA00005417"/>
    </source>
</evidence>
<proteinExistence type="inferred from homology"/>
<evidence type="ECO:0000259" key="5">
    <source>
        <dbReference type="PROSITE" id="PS50893"/>
    </source>
</evidence>
<dbReference type="Proteomes" id="UP000199515">
    <property type="component" value="Unassembled WGS sequence"/>
</dbReference>
<reference evidence="6 7" key="1">
    <citation type="submission" date="2016-10" db="EMBL/GenBank/DDBJ databases">
        <authorList>
            <person name="de Groot N.N."/>
        </authorList>
    </citation>
    <scope>NUCLEOTIDE SEQUENCE [LARGE SCALE GENOMIC DNA]</scope>
    <source>
        <strain evidence="6 7">CPCC 202699</strain>
    </source>
</reference>
<feature type="domain" description="ABC transporter" evidence="5">
    <location>
        <begin position="3"/>
        <end position="228"/>
    </location>
</feature>
<accession>A0A1H3NKT0</accession>
<gene>
    <name evidence="6" type="ORF">SAMN05421504_107332</name>
</gene>
<name>A0A1H3NKT0_9PSEU</name>
<sequence length="247" mass="26325">MQISLDDLGFAYGRKTALHEVKWVIDAGVTGLLGPNGAGKTTLLSVLIGLLRPKSGTVTIRDAEGGAVVSPRFGFVPQRFSLAGEMRVADTVSYTAWINGVPRRECAAAAEQALRAVALADKADVRVRSLSGGQRQRLGLAAGIAHDPEVLVLDEPTAGLDPGQRLRVREVIDGIGRTRTVLLSTHLLEDVEHLCQRVGVLVNGRIVFTGTVEELAAVMDEGSARAGLGSRFERGYDTLIDTLGDFE</sequence>
<protein>
    <submittedName>
        <fullName evidence="6">ABC-2 type transport system ATP-binding protein</fullName>
    </submittedName>
</protein>
<keyword evidence="2" id="KW-0813">Transport</keyword>
<dbReference type="SUPFAM" id="SSF52540">
    <property type="entry name" value="P-loop containing nucleoside triphosphate hydrolases"/>
    <property type="match status" value="1"/>
</dbReference>
<dbReference type="InterPro" id="IPR003439">
    <property type="entry name" value="ABC_transporter-like_ATP-bd"/>
</dbReference>
<dbReference type="PANTHER" id="PTHR43335">
    <property type="entry name" value="ABC TRANSPORTER, ATP-BINDING PROTEIN"/>
    <property type="match status" value="1"/>
</dbReference>
<organism evidence="6 7">
    <name type="scientific">Amycolatopsis xylanica</name>
    <dbReference type="NCBI Taxonomy" id="589385"/>
    <lineage>
        <taxon>Bacteria</taxon>
        <taxon>Bacillati</taxon>
        <taxon>Actinomycetota</taxon>
        <taxon>Actinomycetes</taxon>
        <taxon>Pseudonocardiales</taxon>
        <taxon>Pseudonocardiaceae</taxon>
        <taxon>Amycolatopsis</taxon>
    </lineage>
</organism>
<dbReference type="PANTHER" id="PTHR43335:SF2">
    <property type="entry name" value="ABC TRANSPORTER, ATP-BINDING PROTEIN"/>
    <property type="match status" value="1"/>
</dbReference>
<comment type="similarity">
    <text evidence="1">Belongs to the ABC transporter superfamily.</text>
</comment>
<dbReference type="InterPro" id="IPR017871">
    <property type="entry name" value="ABC_transporter-like_CS"/>
</dbReference>
<keyword evidence="3" id="KW-0547">Nucleotide-binding</keyword>
<dbReference type="Pfam" id="PF00005">
    <property type="entry name" value="ABC_tran"/>
    <property type="match status" value="1"/>
</dbReference>
<evidence type="ECO:0000256" key="2">
    <source>
        <dbReference type="ARBA" id="ARBA00022448"/>
    </source>
</evidence>
<dbReference type="GO" id="GO:0016887">
    <property type="term" value="F:ATP hydrolysis activity"/>
    <property type="evidence" value="ECO:0007669"/>
    <property type="project" value="InterPro"/>
</dbReference>
<dbReference type="Gene3D" id="3.40.50.300">
    <property type="entry name" value="P-loop containing nucleotide triphosphate hydrolases"/>
    <property type="match status" value="1"/>
</dbReference>